<dbReference type="OrthoDB" id="1120849at2"/>
<protein>
    <submittedName>
        <fullName evidence="2">Uncharacterized protein</fullName>
    </submittedName>
</protein>
<evidence type="ECO:0000313" key="3">
    <source>
        <dbReference type="Proteomes" id="UP000319040"/>
    </source>
</evidence>
<reference evidence="2 3" key="1">
    <citation type="submission" date="2017-05" db="EMBL/GenBank/DDBJ databases">
        <authorList>
            <person name="Varghese N."/>
            <person name="Submissions S."/>
        </authorList>
    </citation>
    <scope>NUCLEOTIDE SEQUENCE [LARGE SCALE GENOMIC DNA]</scope>
    <source>
        <strain evidence="2 3">DSM 27040</strain>
    </source>
</reference>
<accession>A0A521F542</accession>
<dbReference type="AlphaFoldDB" id="A0A521F542"/>
<name>A0A521F542_SACCC</name>
<dbReference type="RefSeq" id="WP_142534719.1">
    <property type="nucleotide sequence ID" value="NZ_FXTB01000014.1"/>
</dbReference>
<feature type="signal peptide" evidence="1">
    <location>
        <begin position="1"/>
        <end position="20"/>
    </location>
</feature>
<proteinExistence type="predicted"/>
<sequence>MKHKIFIATVLLFTFSTLWAKQKMEGNTYTTFGNYTLTETDNVVVINNVAYKTWDLCYHKCKEKYQILCAPCNIKNCYFIVRGENFEVQYSSNNNGFGARLVDKSLRSVKTKVVMNKIDRNELINQGVLTNKVQTSDGYLGLIACFMPLLFV</sequence>
<evidence type="ECO:0000313" key="2">
    <source>
        <dbReference type="EMBL" id="SMO91308.1"/>
    </source>
</evidence>
<dbReference type="Proteomes" id="UP000319040">
    <property type="component" value="Unassembled WGS sequence"/>
</dbReference>
<evidence type="ECO:0000256" key="1">
    <source>
        <dbReference type="SAM" id="SignalP"/>
    </source>
</evidence>
<organism evidence="2 3">
    <name type="scientific">Saccharicrinis carchari</name>
    <dbReference type="NCBI Taxonomy" id="1168039"/>
    <lineage>
        <taxon>Bacteria</taxon>
        <taxon>Pseudomonadati</taxon>
        <taxon>Bacteroidota</taxon>
        <taxon>Bacteroidia</taxon>
        <taxon>Marinilabiliales</taxon>
        <taxon>Marinilabiliaceae</taxon>
        <taxon>Saccharicrinis</taxon>
    </lineage>
</organism>
<feature type="chain" id="PRO_5022069643" evidence="1">
    <location>
        <begin position="21"/>
        <end position="152"/>
    </location>
</feature>
<gene>
    <name evidence="2" type="ORF">SAMN06265379_11440</name>
</gene>
<keyword evidence="1" id="KW-0732">Signal</keyword>
<dbReference type="EMBL" id="FXTB01000014">
    <property type="protein sequence ID" value="SMO91308.1"/>
    <property type="molecule type" value="Genomic_DNA"/>
</dbReference>
<keyword evidence="3" id="KW-1185">Reference proteome</keyword>